<dbReference type="GO" id="GO:0003690">
    <property type="term" value="F:double-stranded DNA binding"/>
    <property type="evidence" value="ECO:0007669"/>
    <property type="project" value="TreeGrafter"/>
</dbReference>
<dbReference type="GO" id="GO:0000439">
    <property type="term" value="C:transcription factor TFIIH core complex"/>
    <property type="evidence" value="ECO:0007669"/>
    <property type="project" value="InterPro"/>
</dbReference>
<dbReference type="InterPro" id="IPR040662">
    <property type="entry name" value="Tfb2_C"/>
</dbReference>
<evidence type="ECO:0000313" key="11">
    <source>
        <dbReference type="EMBL" id="PAV76850.1"/>
    </source>
</evidence>
<feature type="domain" description="Transcription factor Tfb2 C-terminal" evidence="10">
    <location>
        <begin position="388"/>
        <end position="455"/>
    </location>
</feature>
<dbReference type="PANTHER" id="PTHR13152">
    <property type="entry name" value="TFIIH, POLYPEPTIDE 4"/>
    <property type="match status" value="1"/>
</dbReference>
<evidence type="ECO:0000256" key="7">
    <source>
        <dbReference type="ARBA" id="ARBA00023242"/>
    </source>
</evidence>
<evidence type="ECO:0000256" key="6">
    <source>
        <dbReference type="ARBA" id="ARBA00023204"/>
    </source>
</evidence>
<evidence type="ECO:0000256" key="1">
    <source>
        <dbReference type="ARBA" id="ARBA00004123"/>
    </source>
</evidence>
<accession>A0A2A2KSC6</accession>
<comment type="subcellular location">
    <subcellularLocation>
        <location evidence="1 8">Nucleus</location>
    </subcellularLocation>
</comment>
<dbReference type="Pfam" id="PF18307">
    <property type="entry name" value="Tfb2_C"/>
    <property type="match status" value="1"/>
</dbReference>
<dbReference type="InterPro" id="IPR004598">
    <property type="entry name" value="TFIIH_p52/Tfb2"/>
</dbReference>
<dbReference type="Proteomes" id="UP000218231">
    <property type="component" value="Unassembled WGS sequence"/>
</dbReference>
<organism evidence="11 12">
    <name type="scientific">Diploscapter pachys</name>
    <dbReference type="NCBI Taxonomy" id="2018661"/>
    <lineage>
        <taxon>Eukaryota</taxon>
        <taxon>Metazoa</taxon>
        <taxon>Ecdysozoa</taxon>
        <taxon>Nematoda</taxon>
        <taxon>Chromadorea</taxon>
        <taxon>Rhabditida</taxon>
        <taxon>Rhabditina</taxon>
        <taxon>Rhabditomorpha</taxon>
        <taxon>Rhabditoidea</taxon>
        <taxon>Rhabditidae</taxon>
        <taxon>Diploscapter</taxon>
    </lineage>
</organism>
<evidence type="ECO:0000259" key="10">
    <source>
        <dbReference type="Pfam" id="PF18307"/>
    </source>
</evidence>
<name>A0A2A2KSC6_9BILA</name>
<dbReference type="AlphaFoldDB" id="A0A2A2KSC6"/>
<keyword evidence="9" id="KW-0812">Transmembrane</keyword>
<evidence type="ECO:0000256" key="3">
    <source>
        <dbReference type="ARBA" id="ARBA00022763"/>
    </source>
</evidence>
<dbReference type="Pfam" id="PF03849">
    <property type="entry name" value="Tfb2"/>
    <property type="match status" value="1"/>
</dbReference>
<keyword evidence="3 8" id="KW-0227">DNA damage</keyword>
<gene>
    <name evidence="11" type="ORF">WR25_25954</name>
</gene>
<evidence type="ECO:0000256" key="4">
    <source>
        <dbReference type="ARBA" id="ARBA00023015"/>
    </source>
</evidence>
<evidence type="ECO:0000256" key="5">
    <source>
        <dbReference type="ARBA" id="ARBA00023163"/>
    </source>
</evidence>
<evidence type="ECO:0000256" key="9">
    <source>
        <dbReference type="SAM" id="Phobius"/>
    </source>
</evidence>
<dbReference type="GO" id="GO:0005675">
    <property type="term" value="C:transcription factor TFIIH holo complex"/>
    <property type="evidence" value="ECO:0007669"/>
    <property type="project" value="TreeGrafter"/>
</dbReference>
<dbReference type="GO" id="GO:0006289">
    <property type="term" value="P:nucleotide-excision repair"/>
    <property type="evidence" value="ECO:0007669"/>
    <property type="project" value="InterPro"/>
</dbReference>
<reference evidence="11 12" key="1">
    <citation type="journal article" date="2017" name="Curr. Biol.">
        <title>Genome architecture and evolution of a unichromosomal asexual nematode.</title>
        <authorList>
            <person name="Fradin H."/>
            <person name="Zegar C."/>
            <person name="Gutwein M."/>
            <person name="Lucas J."/>
            <person name="Kovtun M."/>
            <person name="Corcoran D."/>
            <person name="Baugh L.R."/>
            <person name="Kiontke K."/>
            <person name="Gunsalus K."/>
            <person name="Fitch D.H."/>
            <person name="Piano F."/>
        </authorList>
    </citation>
    <scope>NUCLEOTIDE SEQUENCE [LARGE SCALE GENOMIC DNA]</scope>
    <source>
        <strain evidence="11">PF1309</strain>
    </source>
</reference>
<keyword evidence="6 8" id="KW-0234">DNA repair</keyword>
<dbReference type="Gene3D" id="3.30.70.2610">
    <property type="match status" value="1"/>
</dbReference>
<proteinExistence type="inferred from homology"/>
<dbReference type="OrthoDB" id="364513at2759"/>
<feature type="transmembrane region" description="Helical" evidence="9">
    <location>
        <begin position="33"/>
        <end position="55"/>
    </location>
</feature>
<evidence type="ECO:0000313" key="12">
    <source>
        <dbReference type="Proteomes" id="UP000218231"/>
    </source>
</evidence>
<keyword evidence="12" id="KW-1185">Reference proteome</keyword>
<dbReference type="GO" id="GO:0001671">
    <property type="term" value="F:ATPase activator activity"/>
    <property type="evidence" value="ECO:0007669"/>
    <property type="project" value="InterPro"/>
</dbReference>
<dbReference type="PANTHER" id="PTHR13152:SF0">
    <property type="entry name" value="GENERAL TRANSCRIPTION FACTOR IIH SUBUNIT 4"/>
    <property type="match status" value="1"/>
</dbReference>
<dbReference type="STRING" id="2018661.A0A2A2KSC6"/>
<comment type="similarity">
    <text evidence="2 8">Belongs to the TFB2 family.</text>
</comment>
<protein>
    <recommendedName>
        <fullName evidence="8">General transcription factor IIH subunit 4</fullName>
    </recommendedName>
</protein>
<comment type="caution">
    <text evidence="11">The sequence shown here is derived from an EMBL/GenBank/DDBJ whole genome shotgun (WGS) entry which is preliminary data.</text>
</comment>
<comment type="function">
    <text evidence="8">Component of the general transcription and DNA repair factor IIH (TFIIH) core complex which is involved in general and transcription-coupled nucleotide excision repair (NER) of damaged DNA.</text>
</comment>
<evidence type="ECO:0000256" key="2">
    <source>
        <dbReference type="ARBA" id="ARBA00007132"/>
    </source>
</evidence>
<keyword evidence="4 8" id="KW-0805">Transcription regulation</keyword>
<sequence length="465" mass="52970">MASDAASHSLLSFICTLPVESRLNLISKPSSGLFLLLPLVTIRLYIAAFFLFRILPAVSQQIIIRLLHTSDLPLSADTRPVMSNCIALLQTLQILAETDSDRIRLCPEFSQAYLEAIQVGAHRCAGIDSNAVDEKKQKDVGKKSAERWECILRYLALPFDHNISSVSDSTRHLFRLAGFTKEATVDELTSAGFQFLLLDTMQQIWTYIIEYLKLALSREENVVELIHLLIQIILCSNPDEQRRSFSISNAWNEFEMNLLMQLREIGVIFIRKRKDGVFFVTPLLRHLSSTSAVSFSADKSSGYIVVETNFRLYAYTKSTLQLAILSTFTEMTYRFNDMSVGILTRESVRRALQVGITAMQIITYLRTNAHPQTLSAGAKHCLPITVADQIRLWEDERKRLVFDNATFYSTFESEKQYADLRDFAQKEEILLWADNKMMLVIVKDEGHDLIKQWWKSCKEANAGGQ</sequence>
<keyword evidence="7 8" id="KW-0539">Nucleus</keyword>
<keyword evidence="9" id="KW-1133">Transmembrane helix</keyword>
<dbReference type="EMBL" id="LIAE01007805">
    <property type="protein sequence ID" value="PAV76850.1"/>
    <property type="molecule type" value="Genomic_DNA"/>
</dbReference>
<keyword evidence="9" id="KW-0472">Membrane</keyword>
<keyword evidence="5 8" id="KW-0804">Transcription</keyword>
<evidence type="ECO:0000256" key="8">
    <source>
        <dbReference type="RuleBase" id="RU364024"/>
    </source>
</evidence>